<proteinExistence type="predicted"/>
<evidence type="ECO:0000313" key="2">
    <source>
        <dbReference type="Proteomes" id="UP001165064"/>
    </source>
</evidence>
<dbReference type="EMBL" id="BSXS01001235">
    <property type="protein sequence ID" value="GME75538.1"/>
    <property type="molecule type" value="Genomic_DNA"/>
</dbReference>
<comment type="caution">
    <text evidence="1">The sequence shown here is derived from an EMBL/GenBank/DDBJ whole genome shotgun (WGS) entry which is preliminary data.</text>
</comment>
<organism evidence="1 2">
    <name type="scientific">Ambrosiozyma monospora</name>
    <name type="common">Yeast</name>
    <name type="synonym">Endomycopsis monosporus</name>
    <dbReference type="NCBI Taxonomy" id="43982"/>
    <lineage>
        <taxon>Eukaryota</taxon>
        <taxon>Fungi</taxon>
        <taxon>Dikarya</taxon>
        <taxon>Ascomycota</taxon>
        <taxon>Saccharomycotina</taxon>
        <taxon>Pichiomycetes</taxon>
        <taxon>Pichiales</taxon>
        <taxon>Pichiaceae</taxon>
        <taxon>Ambrosiozyma</taxon>
    </lineage>
</organism>
<gene>
    <name evidence="1" type="ORF">Amon02_000220000</name>
</gene>
<sequence>MYERSKRMVNLKLLVVVEDNQSSPISQALNTTAHTLPISALAGWVIKTGLSESEIIRKVHHQKYWGAIYVTSSDLSSNLISSFNEGSYYNTTDVVRAYYETGRDPNGMNSYVIPAISKFSLAYQTILEKRVYPELLANVSDSTLVDLRDNGMLTSYPTVNITDGAPMTAAILMAPLMVGLIYIIILTFFQVLWFIKINADAAKVLNPKSYILYRALVLQCNFLVLSLAYTALNSAFQISYNKSWSGGFGVAWMTHYLTMSAVGGANENISLLCFATLPPLMGFWMLSFVVLNISATFSPIEVCPKIFRFTYAMPIKNAYEIMKIIFFDSYRGNLGRYFGILVAWVVLNMILHPLCLMFFSMQTKKKIQKEAQEAEAQREAKKQHN</sequence>
<name>A0ACB5SXJ9_AMBMO</name>
<reference evidence="1" key="1">
    <citation type="submission" date="2023-04" db="EMBL/GenBank/DDBJ databases">
        <title>Ambrosiozyma monospora NBRC 10751.</title>
        <authorList>
            <person name="Ichikawa N."/>
            <person name="Sato H."/>
            <person name="Tonouchi N."/>
        </authorList>
    </citation>
    <scope>NUCLEOTIDE SEQUENCE</scope>
    <source>
        <strain evidence="1">NBRC 10751</strain>
    </source>
</reference>
<keyword evidence="2" id="KW-1185">Reference proteome</keyword>
<accession>A0ACB5SXJ9</accession>
<dbReference type="Proteomes" id="UP001165064">
    <property type="component" value="Unassembled WGS sequence"/>
</dbReference>
<protein>
    <submittedName>
        <fullName evidence="1">Unnamed protein product</fullName>
    </submittedName>
</protein>
<evidence type="ECO:0000313" key="1">
    <source>
        <dbReference type="EMBL" id="GME75538.1"/>
    </source>
</evidence>